<protein>
    <submittedName>
        <fullName evidence="2">Uncharacterized protein</fullName>
    </submittedName>
</protein>
<dbReference type="EMBL" id="QMEY01000009">
    <property type="protein sequence ID" value="RBQ17944.1"/>
    <property type="molecule type" value="Genomic_DNA"/>
</dbReference>
<keyword evidence="3" id="KW-1185">Reference proteome</keyword>
<feature type="chain" id="PRO_5039211307" evidence="1">
    <location>
        <begin position="24"/>
        <end position="151"/>
    </location>
</feature>
<sequence length="151" mass="16690">MRKRSLIMVAVTSAALAVSSVDAQAIAGERGSVALRSGPSIAAAAAEHQNATPAKNALRDIVMDESVRCTKPKSKFINLSWGIGENHKSTTVYFNNHCSVRTEVKLYFRTKRRFQGPKRWTRCLTTNGGTKGRKKYHHATRTRLLSIMQGC</sequence>
<dbReference type="Proteomes" id="UP000253303">
    <property type="component" value="Unassembled WGS sequence"/>
</dbReference>
<comment type="caution">
    <text evidence="2">The sequence shown here is derived from an EMBL/GenBank/DDBJ whole genome shotgun (WGS) entry which is preliminary data.</text>
</comment>
<feature type="signal peptide" evidence="1">
    <location>
        <begin position="1"/>
        <end position="23"/>
    </location>
</feature>
<reference evidence="2 3" key="1">
    <citation type="submission" date="2018-06" db="EMBL/GenBank/DDBJ databases">
        <title>Sphaerisporangium craniellae sp. nov., isolated from a marine sponge in the South China Sea.</title>
        <authorList>
            <person name="Li L."/>
        </authorList>
    </citation>
    <scope>NUCLEOTIDE SEQUENCE [LARGE SCALE GENOMIC DNA]</scope>
    <source>
        <strain evidence="2 3">LHW63015</strain>
    </source>
</reference>
<dbReference type="AlphaFoldDB" id="A0A366LXA2"/>
<evidence type="ECO:0000256" key="1">
    <source>
        <dbReference type="SAM" id="SignalP"/>
    </source>
</evidence>
<evidence type="ECO:0000313" key="3">
    <source>
        <dbReference type="Proteomes" id="UP000253303"/>
    </source>
</evidence>
<gene>
    <name evidence="2" type="ORF">DP939_21455</name>
</gene>
<evidence type="ECO:0000313" key="2">
    <source>
        <dbReference type="EMBL" id="RBQ17944.1"/>
    </source>
</evidence>
<keyword evidence="1" id="KW-0732">Signal</keyword>
<organism evidence="2 3">
    <name type="scientific">Spongiactinospora rosea</name>
    <dbReference type="NCBI Taxonomy" id="2248750"/>
    <lineage>
        <taxon>Bacteria</taxon>
        <taxon>Bacillati</taxon>
        <taxon>Actinomycetota</taxon>
        <taxon>Actinomycetes</taxon>
        <taxon>Streptosporangiales</taxon>
        <taxon>Streptosporangiaceae</taxon>
        <taxon>Spongiactinospora</taxon>
    </lineage>
</organism>
<proteinExistence type="predicted"/>
<name>A0A366LXA2_9ACTN</name>
<accession>A0A366LXA2</accession>